<keyword evidence="2" id="KW-1185">Reference proteome</keyword>
<comment type="caution">
    <text evidence="1">The sequence shown here is derived from an EMBL/GenBank/DDBJ whole genome shotgun (WGS) entry which is preliminary data.</text>
</comment>
<evidence type="ECO:0008006" key="3">
    <source>
        <dbReference type="Google" id="ProtNLM"/>
    </source>
</evidence>
<proteinExistence type="predicted"/>
<evidence type="ECO:0000313" key="2">
    <source>
        <dbReference type="Proteomes" id="UP000567067"/>
    </source>
</evidence>
<organism evidence="1 2">
    <name type="scientific">Fontibacillus solani</name>
    <dbReference type="NCBI Taxonomy" id="1572857"/>
    <lineage>
        <taxon>Bacteria</taxon>
        <taxon>Bacillati</taxon>
        <taxon>Bacillota</taxon>
        <taxon>Bacilli</taxon>
        <taxon>Bacillales</taxon>
        <taxon>Paenibacillaceae</taxon>
        <taxon>Fontibacillus</taxon>
    </lineage>
</organism>
<dbReference type="InterPro" id="IPR036388">
    <property type="entry name" value="WH-like_DNA-bd_sf"/>
</dbReference>
<sequence>MDFALNHIKIKSNWFDKKGIISKIGCDGFLLYLTLYRYYIHNQDAPTFCTSMKSLKKETGFTMPETYQLFKSLIRHKIIECNVTRWDRYQDNELLIVTAIDCPITERATKNEKEYDSPVSDDDFYISVDLKMMQHYLDNGLRGDEMALYCLIRKWSNNTEHKCWMSINRMAEILCLSNDKVHKMLYKLNRLHLMCSSYRKNGKRKIRGKEKTTYRFEHNILDNFSGLKGFQSHPDIRRIIESNIKKWDKRKNGKSSVKVDILEVDFENEEIYIEDQEGEDNIYETRTN</sequence>
<evidence type="ECO:0000313" key="1">
    <source>
        <dbReference type="EMBL" id="MBA9084592.1"/>
    </source>
</evidence>
<reference evidence="1 2" key="1">
    <citation type="submission" date="2020-08" db="EMBL/GenBank/DDBJ databases">
        <title>Genomic Encyclopedia of Type Strains, Phase III (KMG-III): the genomes of soil and plant-associated and newly described type strains.</title>
        <authorList>
            <person name="Whitman W."/>
        </authorList>
    </citation>
    <scope>NUCLEOTIDE SEQUENCE [LARGE SCALE GENOMIC DNA]</scope>
    <source>
        <strain evidence="1 2">CECT 8693</strain>
    </source>
</reference>
<gene>
    <name evidence="1" type="ORF">FHR92_001049</name>
</gene>
<dbReference type="Gene3D" id="1.10.10.10">
    <property type="entry name" value="Winged helix-like DNA-binding domain superfamily/Winged helix DNA-binding domain"/>
    <property type="match status" value="1"/>
</dbReference>
<dbReference type="Proteomes" id="UP000567067">
    <property type="component" value="Unassembled WGS sequence"/>
</dbReference>
<dbReference type="EMBL" id="JACJIP010000004">
    <property type="protein sequence ID" value="MBA9084592.1"/>
    <property type="molecule type" value="Genomic_DNA"/>
</dbReference>
<accession>A0A7W3SR49</accession>
<dbReference type="RefSeq" id="WP_182534600.1">
    <property type="nucleotide sequence ID" value="NZ_JACJIP010000004.1"/>
</dbReference>
<name>A0A7W3SR49_9BACL</name>
<protein>
    <recommendedName>
        <fullName evidence="3">Replication protein</fullName>
    </recommendedName>
</protein>
<dbReference type="AlphaFoldDB" id="A0A7W3SR49"/>